<dbReference type="EMBL" id="JACHIQ010000001">
    <property type="protein sequence ID" value="MBB6066526.1"/>
    <property type="molecule type" value="Genomic_DNA"/>
</dbReference>
<dbReference type="InterPro" id="IPR007742">
    <property type="entry name" value="NosD_dom"/>
</dbReference>
<sequence>MIKKCLFLFLLLFAVGSVNADITDISNYSIQTDVNVSGDTYHAFVVIDEPGEYVVSANFTNNSLGESNIVFLIKDTADVILDCNDMSFTTNTTYGPNYLVYAYNSSNITVKNINASWSMATILFENVNDSKIENSEIISEGYPIRLKESYGITISGNTITSDKYPIYAEDDFVNSTISGNTFNNTCEYTSYGIYCDYAVINSIMSGNTITSYASSGAYGIYCGDYLENSVISGNNIAVYGPGYNAYGIRCDEYILNSTIDSNVITAFSESYNAYGIDTHESIINSTIEDNVFNISADDVEAYAIYAEYYINNTDILRNNITADADGEACGIYTNYYDIIDSAIEDNVFDLYSNGDYADGIYVKNINNTIISGNTFTGLAYDEASGMWVDGNIIESTIEDNVFDLTVYDYDYYGGAYAIYAEYNITNSVISLNSITANASYGAYGVCAYNYIIDSSIEDNVFYLAGDDGYTEALGIGAYEEDIINTTISGNNITAEAYWWACGIGAYGEDIIDSAIEDNIINVTARGNDEVYADGIYADYNITNSVISGNNITAYSNDWACGIDAYCGEIIDSTIEDNVFNVYVYDYHVYGEAYGIYADYNINNTDVLGNTITAEAYYDAYGIFAAYEGVSIIDTLIKNNTFDADADDYALIEAFNLFNSTITYNNVEYLYINGDNNTISSNNVTDSITVHGNYNTISENTVDDNIYAGSGYNTIIYNTVGHDIQCSNGYNTVSSNKIINASGDDGIDPDGPYNVIFNNTILECKYGIYFDGGEDYSNISYNTIYASDDPIYIYGGGATGCNIYLNNFIYTGTLINKSLLTYTGTENNSFVSPFKIEYKYNGNSYSNFLGNYWSDYNGTDADGNGIGDTYYLYGCDDSSDYLENDTAPLMGRWGIDLIPYTAPPTTPSSFSSGGGGRSYDSDISDEIESKVIKNFISSATVIYGNEIDQQYAEELRERIQNANGFTITGNAVIVGGPLANLFAREYNEQFGIPISNDNPGENKGVIQVLKVQDNTGKIVQSYTIAYIAGSDRLGTQAALEYFKTLDELPNGPIMVEWTANGPKVVE</sequence>
<dbReference type="Proteomes" id="UP000584706">
    <property type="component" value="Unassembled WGS sequence"/>
</dbReference>
<evidence type="ECO:0000313" key="4">
    <source>
        <dbReference type="Proteomes" id="UP000584706"/>
    </source>
</evidence>
<dbReference type="RefSeq" id="WP_183545575.1">
    <property type="nucleotide sequence ID" value="NZ_JACHIQ010000001.1"/>
</dbReference>
<dbReference type="InterPro" id="IPR022441">
    <property type="entry name" value="Para_beta_helix_rpt-2"/>
</dbReference>
<dbReference type="Pfam" id="PF05048">
    <property type="entry name" value="NosD"/>
    <property type="match status" value="1"/>
</dbReference>
<accession>A0A7J9RWE0</accession>
<comment type="caution">
    <text evidence="3">The sequence shown here is derived from an EMBL/GenBank/DDBJ whole genome shotgun (WGS) entry which is preliminary data.</text>
</comment>
<dbReference type="SMART" id="SM00710">
    <property type="entry name" value="PbH1"/>
    <property type="match status" value="18"/>
</dbReference>
<dbReference type="InterPro" id="IPR006626">
    <property type="entry name" value="PbH1"/>
</dbReference>
<dbReference type="NCBIfam" id="TIGR03804">
    <property type="entry name" value="para_beta_helix"/>
    <property type="match status" value="1"/>
</dbReference>
<dbReference type="SUPFAM" id="SSF51126">
    <property type="entry name" value="Pectin lyase-like"/>
    <property type="match status" value="3"/>
</dbReference>
<reference evidence="3 4" key="1">
    <citation type="submission" date="2020-08" db="EMBL/GenBank/DDBJ databases">
        <title>Genomic Encyclopedia of Type Strains, Phase IV (KMG-V): Genome sequencing to study the core and pangenomes of soil and plant-associated prokaryotes.</title>
        <authorList>
            <person name="Whitman W."/>
        </authorList>
    </citation>
    <scope>NUCLEOTIDE SEQUENCE [LARGE SCALE GENOMIC DNA]</scope>
    <source>
        <strain evidence="3 4">DSM 7078</strain>
    </source>
</reference>
<feature type="domain" description="Periplasmic copper-binding protein NosD beta helix" evidence="1">
    <location>
        <begin position="712"/>
        <end position="857"/>
    </location>
</feature>
<dbReference type="InterPro" id="IPR039448">
    <property type="entry name" value="Beta_helix"/>
</dbReference>
<dbReference type="Gene3D" id="2.160.20.10">
    <property type="entry name" value="Single-stranded right-handed beta-helix, Pectin lyase-like"/>
    <property type="match status" value="3"/>
</dbReference>
<dbReference type="AlphaFoldDB" id="A0A7J9RWE0"/>
<dbReference type="Pfam" id="PF13229">
    <property type="entry name" value="Beta_helix"/>
    <property type="match status" value="1"/>
</dbReference>
<evidence type="ECO:0000259" key="2">
    <source>
        <dbReference type="Pfam" id="PF13229"/>
    </source>
</evidence>
<organism evidence="3 4">
    <name type="scientific">Methanococcus maripaludis</name>
    <name type="common">Methanococcus deltae</name>
    <dbReference type="NCBI Taxonomy" id="39152"/>
    <lineage>
        <taxon>Archaea</taxon>
        <taxon>Methanobacteriati</taxon>
        <taxon>Methanobacteriota</taxon>
        <taxon>Methanomada group</taxon>
        <taxon>Methanococci</taxon>
        <taxon>Methanococcales</taxon>
        <taxon>Methanococcaceae</taxon>
        <taxon>Methanococcus</taxon>
    </lineage>
</organism>
<gene>
    <name evidence="3" type="ORF">HNP97_000016</name>
</gene>
<feature type="domain" description="Right handed beta helix" evidence="2">
    <location>
        <begin position="82"/>
        <end position="236"/>
    </location>
</feature>
<name>A0A7J9RWE0_METMI</name>
<evidence type="ECO:0000259" key="1">
    <source>
        <dbReference type="Pfam" id="PF05048"/>
    </source>
</evidence>
<dbReference type="InterPro" id="IPR012334">
    <property type="entry name" value="Pectin_lyas_fold"/>
</dbReference>
<evidence type="ECO:0000313" key="3">
    <source>
        <dbReference type="EMBL" id="MBB6066526.1"/>
    </source>
</evidence>
<proteinExistence type="predicted"/>
<dbReference type="InterPro" id="IPR011050">
    <property type="entry name" value="Pectin_lyase_fold/virulence"/>
</dbReference>
<protein>
    <submittedName>
        <fullName evidence="3">Parallel beta-helix repeat protein</fullName>
    </submittedName>
</protein>